<feature type="transmembrane region" description="Helical" evidence="7">
    <location>
        <begin position="142"/>
        <end position="160"/>
    </location>
</feature>
<evidence type="ECO:0000256" key="4">
    <source>
        <dbReference type="ARBA" id="ARBA00022692"/>
    </source>
</evidence>
<feature type="transmembrane region" description="Helical" evidence="7">
    <location>
        <begin position="332"/>
        <end position="353"/>
    </location>
</feature>
<sequence length="485" mass="50570">MLVKGRLALGPLPPESVFGRPGRALRPYDGSALPAPARFGGRAETLDESGRMRYMRRMAGERPSMLTRVVLATTIGTALEWYGFILFSTMSALVLNRLFFPPGDPVAATLASFATFAVGFAVRPLGALVIGHYGDRLGRRRMLVITLVTVGLASALMGALPTYETAGAWAPALLVVLRMIQGFGAGAEYAGASLTLAEFATPERRGRYAAIPPAGAAVGALLSAGAVAAVAALPPDDFLDWGWRIPFLVTLLVTATGFYIRVSVAESPMFEQVKRERGVARAPAVELARGAPRTLFLGVVSSIGPNVAAYIPVVFALAYLTEQLKVSRTVTLVGALIYFACSAAVTPVAGALGDVLGRRVVLGWAMVAAAAFAFPFFWLLDTGEAGYVSFAFGLSGLLLGAQLGAQAGFLADLFTTRTRFSGVALSREVAAALAGGTAPLIAAALLEAAGGEPWPVVLYMSVLLLISALAVALIHGFGGHGQRGE</sequence>
<name>A0ABX8FT42_9ACTN</name>
<feature type="transmembrane region" description="Helical" evidence="7">
    <location>
        <begin position="166"/>
        <end position="187"/>
    </location>
</feature>
<feature type="transmembrane region" description="Helical" evidence="7">
    <location>
        <begin position="360"/>
        <end position="380"/>
    </location>
</feature>
<feature type="transmembrane region" description="Helical" evidence="7">
    <location>
        <begin position="107"/>
        <end position="130"/>
    </location>
</feature>
<evidence type="ECO:0000256" key="1">
    <source>
        <dbReference type="ARBA" id="ARBA00004651"/>
    </source>
</evidence>
<evidence type="ECO:0000256" key="5">
    <source>
        <dbReference type="ARBA" id="ARBA00022989"/>
    </source>
</evidence>
<evidence type="ECO:0000256" key="6">
    <source>
        <dbReference type="ARBA" id="ARBA00023136"/>
    </source>
</evidence>
<proteinExistence type="predicted"/>
<organism evidence="9 10">
    <name type="scientific">Streptomyces koelreuteriae</name>
    <dbReference type="NCBI Taxonomy" id="2838015"/>
    <lineage>
        <taxon>Bacteria</taxon>
        <taxon>Bacillati</taxon>
        <taxon>Actinomycetota</taxon>
        <taxon>Actinomycetes</taxon>
        <taxon>Kitasatosporales</taxon>
        <taxon>Streptomycetaceae</taxon>
        <taxon>Streptomyces</taxon>
    </lineage>
</organism>
<evidence type="ECO:0000256" key="3">
    <source>
        <dbReference type="ARBA" id="ARBA00022475"/>
    </source>
</evidence>
<dbReference type="InterPro" id="IPR036259">
    <property type="entry name" value="MFS_trans_sf"/>
</dbReference>
<evidence type="ECO:0000313" key="9">
    <source>
        <dbReference type="EMBL" id="QWB24258.1"/>
    </source>
</evidence>
<keyword evidence="2" id="KW-0813">Transport</keyword>
<evidence type="ECO:0000259" key="8">
    <source>
        <dbReference type="PROSITE" id="PS50850"/>
    </source>
</evidence>
<dbReference type="Proteomes" id="UP000679629">
    <property type="component" value="Chromosome"/>
</dbReference>
<feature type="transmembrane region" description="Helical" evidence="7">
    <location>
        <begin position="295"/>
        <end position="320"/>
    </location>
</feature>
<dbReference type="PROSITE" id="PS50850">
    <property type="entry name" value="MFS"/>
    <property type="match status" value="1"/>
</dbReference>
<dbReference type="PANTHER" id="PTHR43045">
    <property type="entry name" value="SHIKIMATE TRANSPORTER"/>
    <property type="match status" value="1"/>
</dbReference>
<gene>
    <name evidence="9" type="ORF">KJK29_17570</name>
</gene>
<comment type="subcellular location">
    <subcellularLocation>
        <location evidence="1">Cell membrane</location>
        <topology evidence="1">Multi-pass membrane protein</topology>
    </subcellularLocation>
</comment>
<feature type="transmembrane region" description="Helical" evidence="7">
    <location>
        <begin position="208"/>
        <end position="233"/>
    </location>
</feature>
<evidence type="ECO:0000313" key="10">
    <source>
        <dbReference type="Proteomes" id="UP000679629"/>
    </source>
</evidence>
<feature type="transmembrane region" description="Helical" evidence="7">
    <location>
        <begin position="456"/>
        <end position="477"/>
    </location>
</feature>
<dbReference type="Pfam" id="PF00083">
    <property type="entry name" value="Sugar_tr"/>
    <property type="match status" value="1"/>
</dbReference>
<dbReference type="EMBL" id="CP075896">
    <property type="protein sequence ID" value="QWB24258.1"/>
    <property type="molecule type" value="Genomic_DNA"/>
</dbReference>
<feature type="transmembrane region" description="Helical" evidence="7">
    <location>
        <begin position="386"/>
        <end position="409"/>
    </location>
</feature>
<evidence type="ECO:0000256" key="7">
    <source>
        <dbReference type="SAM" id="Phobius"/>
    </source>
</evidence>
<feature type="transmembrane region" description="Helical" evidence="7">
    <location>
        <begin position="65"/>
        <end position="87"/>
    </location>
</feature>
<reference evidence="10" key="1">
    <citation type="submission" date="2021-05" db="EMBL/GenBank/DDBJ databases">
        <title>Direct Submission.</title>
        <authorList>
            <person name="Li K."/>
            <person name="Gao J."/>
        </authorList>
    </citation>
    <scope>NUCLEOTIDE SEQUENCE [LARGE SCALE GENOMIC DNA]</scope>
    <source>
        <strain evidence="10">MG62</strain>
    </source>
</reference>
<dbReference type="InterPro" id="IPR020846">
    <property type="entry name" value="MFS_dom"/>
</dbReference>
<evidence type="ECO:0000256" key="2">
    <source>
        <dbReference type="ARBA" id="ARBA00022448"/>
    </source>
</evidence>
<dbReference type="Gene3D" id="1.20.1250.20">
    <property type="entry name" value="MFS general substrate transporter like domains"/>
    <property type="match status" value="2"/>
</dbReference>
<accession>A0ABX8FT42</accession>
<keyword evidence="4 7" id="KW-0812">Transmembrane</keyword>
<keyword evidence="5 7" id="KW-1133">Transmembrane helix</keyword>
<dbReference type="InterPro" id="IPR005828">
    <property type="entry name" value="MFS_sugar_transport-like"/>
</dbReference>
<dbReference type="SUPFAM" id="SSF103473">
    <property type="entry name" value="MFS general substrate transporter"/>
    <property type="match status" value="1"/>
</dbReference>
<keyword evidence="6 7" id="KW-0472">Membrane</keyword>
<feature type="transmembrane region" description="Helical" evidence="7">
    <location>
        <begin position="429"/>
        <end position="450"/>
    </location>
</feature>
<protein>
    <submittedName>
        <fullName evidence="9">MFS transporter</fullName>
    </submittedName>
</protein>
<feature type="domain" description="Major facilitator superfamily (MFS) profile" evidence="8">
    <location>
        <begin position="69"/>
        <end position="479"/>
    </location>
</feature>
<dbReference type="PANTHER" id="PTHR43045:SF1">
    <property type="entry name" value="SHIKIMATE TRANSPORTER"/>
    <property type="match status" value="1"/>
</dbReference>
<feature type="transmembrane region" description="Helical" evidence="7">
    <location>
        <begin position="245"/>
        <end position="264"/>
    </location>
</feature>
<keyword evidence="3" id="KW-1003">Cell membrane</keyword>
<keyword evidence="10" id="KW-1185">Reference proteome</keyword>